<accession>A0A7J6VZ18</accession>
<dbReference type="AlphaFoldDB" id="A0A7J6VZ18"/>
<evidence type="ECO:0000313" key="1">
    <source>
        <dbReference type="EMBL" id="KAF5189345.1"/>
    </source>
</evidence>
<reference evidence="1 2" key="1">
    <citation type="submission" date="2020-06" db="EMBL/GenBank/DDBJ databases">
        <title>Transcriptomic and genomic resources for Thalictrum thalictroides and T. hernandezii: Facilitating candidate gene discovery in an emerging model plant lineage.</title>
        <authorList>
            <person name="Arias T."/>
            <person name="Riano-Pachon D.M."/>
            <person name="Di Stilio V.S."/>
        </authorList>
    </citation>
    <scope>NUCLEOTIDE SEQUENCE [LARGE SCALE GENOMIC DNA]</scope>
    <source>
        <strain evidence="2">cv. WT478/WT964</strain>
        <tissue evidence="1">Leaves</tissue>
    </source>
</reference>
<dbReference type="OrthoDB" id="408788at2759"/>
<protein>
    <submittedName>
        <fullName evidence="1">Uncharacterized protein</fullName>
    </submittedName>
</protein>
<organism evidence="1 2">
    <name type="scientific">Thalictrum thalictroides</name>
    <name type="common">Rue-anemone</name>
    <name type="synonym">Anemone thalictroides</name>
    <dbReference type="NCBI Taxonomy" id="46969"/>
    <lineage>
        <taxon>Eukaryota</taxon>
        <taxon>Viridiplantae</taxon>
        <taxon>Streptophyta</taxon>
        <taxon>Embryophyta</taxon>
        <taxon>Tracheophyta</taxon>
        <taxon>Spermatophyta</taxon>
        <taxon>Magnoliopsida</taxon>
        <taxon>Ranunculales</taxon>
        <taxon>Ranunculaceae</taxon>
        <taxon>Thalictroideae</taxon>
        <taxon>Thalictrum</taxon>
    </lineage>
</organism>
<name>A0A7J6VZ18_THATH</name>
<sequence length="120" mass="13348">MNAVINEVDDRVRAYNMDARAFVSYLMEPSDCVETDCNIPVNVVKLSEVRSQQLTIKTCQLMVPMSKKAQNVHARLLLLLLKGPLKIPRKDAESALNATIKEPTFHSQTCCSIQGADVQS</sequence>
<keyword evidence="2" id="KW-1185">Reference proteome</keyword>
<comment type="caution">
    <text evidence="1">The sequence shown here is derived from an EMBL/GenBank/DDBJ whole genome shotgun (WGS) entry which is preliminary data.</text>
</comment>
<gene>
    <name evidence="1" type="ORF">FRX31_021066</name>
</gene>
<dbReference type="EMBL" id="JABWDY010025575">
    <property type="protein sequence ID" value="KAF5189345.1"/>
    <property type="molecule type" value="Genomic_DNA"/>
</dbReference>
<evidence type="ECO:0000313" key="2">
    <source>
        <dbReference type="Proteomes" id="UP000554482"/>
    </source>
</evidence>
<proteinExistence type="predicted"/>
<dbReference type="Proteomes" id="UP000554482">
    <property type="component" value="Unassembled WGS sequence"/>
</dbReference>